<evidence type="ECO:0000313" key="1">
    <source>
        <dbReference type="EMBL" id="SVE55483.1"/>
    </source>
</evidence>
<dbReference type="EMBL" id="UINC01225421">
    <property type="protein sequence ID" value="SVE55483.1"/>
    <property type="molecule type" value="Genomic_DNA"/>
</dbReference>
<protein>
    <submittedName>
        <fullName evidence="1">Uncharacterized protein</fullName>
    </submittedName>
</protein>
<gene>
    <name evidence="1" type="ORF">METZ01_LOCUS508337</name>
</gene>
<sequence length="31" mass="3515">MDTKKCMMTKNEEFAGYFLTSINKDGEPDGL</sequence>
<dbReference type="AlphaFoldDB" id="A0A383EGD8"/>
<organism evidence="1">
    <name type="scientific">marine metagenome</name>
    <dbReference type="NCBI Taxonomy" id="408172"/>
    <lineage>
        <taxon>unclassified sequences</taxon>
        <taxon>metagenomes</taxon>
        <taxon>ecological metagenomes</taxon>
    </lineage>
</organism>
<proteinExistence type="predicted"/>
<name>A0A383EGD8_9ZZZZ</name>
<accession>A0A383EGD8</accession>
<reference evidence="1" key="1">
    <citation type="submission" date="2018-05" db="EMBL/GenBank/DDBJ databases">
        <authorList>
            <person name="Lanie J.A."/>
            <person name="Ng W.-L."/>
            <person name="Kazmierczak K.M."/>
            <person name="Andrzejewski T.M."/>
            <person name="Davidsen T.M."/>
            <person name="Wayne K.J."/>
            <person name="Tettelin H."/>
            <person name="Glass J.I."/>
            <person name="Rusch D."/>
            <person name="Podicherti R."/>
            <person name="Tsui H.-C.T."/>
            <person name="Winkler M.E."/>
        </authorList>
    </citation>
    <scope>NUCLEOTIDE SEQUENCE</scope>
</reference>